<feature type="transmembrane region" description="Helical" evidence="1">
    <location>
        <begin position="124"/>
        <end position="146"/>
    </location>
</feature>
<evidence type="ECO:0008006" key="4">
    <source>
        <dbReference type="Google" id="ProtNLM"/>
    </source>
</evidence>
<proteinExistence type="predicted"/>
<reference evidence="2" key="1">
    <citation type="submission" date="2023-10" db="EMBL/GenBank/DDBJ databases">
        <title>Genome assembly of Pristionchus species.</title>
        <authorList>
            <person name="Yoshida K."/>
            <person name="Sommer R.J."/>
        </authorList>
    </citation>
    <scope>NUCLEOTIDE SEQUENCE</scope>
    <source>
        <strain evidence="2">RS0144</strain>
    </source>
</reference>
<dbReference type="Proteomes" id="UP001432027">
    <property type="component" value="Unassembled WGS sequence"/>
</dbReference>
<name>A0AAV5T420_9BILA</name>
<gene>
    <name evidence="2" type="ORF">PENTCL1PPCAC_10494</name>
</gene>
<evidence type="ECO:0000256" key="1">
    <source>
        <dbReference type="SAM" id="Phobius"/>
    </source>
</evidence>
<feature type="transmembrane region" description="Helical" evidence="1">
    <location>
        <begin position="34"/>
        <end position="55"/>
    </location>
</feature>
<keyword evidence="1" id="KW-0472">Membrane</keyword>
<dbReference type="AlphaFoldDB" id="A0AAV5T420"/>
<protein>
    <recommendedName>
        <fullName evidence="4">Transmembrane protein</fullName>
    </recommendedName>
</protein>
<feature type="transmembrane region" description="Helical" evidence="1">
    <location>
        <begin position="96"/>
        <end position="117"/>
    </location>
</feature>
<organism evidence="2 3">
    <name type="scientific">Pristionchus entomophagus</name>
    <dbReference type="NCBI Taxonomy" id="358040"/>
    <lineage>
        <taxon>Eukaryota</taxon>
        <taxon>Metazoa</taxon>
        <taxon>Ecdysozoa</taxon>
        <taxon>Nematoda</taxon>
        <taxon>Chromadorea</taxon>
        <taxon>Rhabditida</taxon>
        <taxon>Rhabditina</taxon>
        <taxon>Diplogasteromorpha</taxon>
        <taxon>Diplogasteroidea</taxon>
        <taxon>Neodiplogasteridae</taxon>
        <taxon>Pristionchus</taxon>
    </lineage>
</organism>
<evidence type="ECO:0000313" key="2">
    <source>
        <dbReference type="EMBL" id="GMS88319.1"/>
    </source>
</evidence>
<feature type="non-terminal residue" evidence="2">
    <location>
        <position position="191"/>
    </location>
</feature>
<feature type="transmembrane region" description="Helical" evidence="1">
    <location>
        <begin position="67"/>
        <end position="84"/>
    </location>
</feature>
<accession>A0AAV5T420</accession>
<keyword evidence="1" id="KW-1133">Transmembrane helix</keyword>
<keyword evidence="3" id="KW-1185">Reference proteome</keyword>
<evidence type="ECO:0000313" key="3">
    <source>
        <dbReference type="Proteomes" id="UP001432027"/>
    </source>
</evidence>
<comment type="caution">
    <text evidence="2">The sequence shown here is derived from an EMBL/GenBank/DDBJ whole genome shotgun (WGS) entry which is preliminary data.</text>
</comment>
<keyword evidence="1" id="KW-0812">Transmembrane</keyword>
<sequence>SDMLSHSGSIGRTEQSDVQSVKIDLCFTTIPPEWLVIPMLFIHFVISFGILGYSISEGTITWLDIRSIYVLILLYGLFTVQYRLDLPLSVCSDIMTMWTIFFSFALLFLFLAILPFFSGHEKALYAVLFEAPCYVYVLISLIYFHYKTGIAIRAISEYHNKNRTTSPTRNYASCDDCCVCMEAPVNAVIYT</sequence>
<dbReference type="EMBL" id="BTSX01000003">
    <property type="protein sequence ID" value="GMS88319.1"/>
    <property type="molecule type" value="Genomic_DNA"/>
</dbReference>
<feature type="non-terminal residue" evidence="2">
    <location>
        <position position="1"/>
    </location>
</feature>